<evidence type="ECO:0000313" key="1">
    <source>
        <dbReference type="EMBL" id="KAF9643642.1"/>
    </source>
</evidence>
<evidence type="ECO:0000313" key="2">
    <source>
        <dbReference type="Proteomes" id="UP000886501"/>
    </source>
</evidence>
<comment type="caution">
    <text evidence="1">The sequence shown here is derived from an EMBL/GenBank/DDBJ whole genome shotgun (WGS) entry which is preliminary data.</text>
</comment>
<name>A0ACB6Z2C1_THEGA</name>
<dbReference type="EMBL" id="MU118200">
    <property type="protein sequence ID" value="KAF9643642.1"/>
    <property type="molecule type" value="Genomic_DNA"/>
</dbReference>
<dbReference type="Proteomes" id="UP000886501">
    <property type="component" value="Unassembled WGS sequence"/>
</dbReference>
<reference evidence="1" key="1">
    <citation type="submission" date="2019-10" db="EMBL/GenBank/DDBJ databases">
        <authorList>
            <consortium name="DOE Joint Genome Institute"/>
            <person name="Kuo A."/>
            <person name="Miyauchi S."/>
            <person name="Kiss E."/>
            <person name="Drula E."/>
            <person name="Kohler A."/>
            <person name="Sanchez-Garcia M."/>
            <person name="Andreopoulos B."/>
            <person name="Barry K.W."/>
            <person name="Bonito G."/>
            <person name="Buee M."/>
            <person name="Carver A."/>
            <person name="Chen C."/>
            <person name="Cichocki N."/>
            <person name="Clum A."/>
            <person name="Culley D."/>
            <person name="Crous P.W."/>
            <person name="Fauchery L."/>
            <person name="Girlanda M."/>
            <person name="Hayes R."/>
            <person name="Keri Z."/>
            <person name="Labutti K."/>
            <person name="Lipzen A."/>
            <person name="Lombard V."/>
            <person name="Magnuson J."/>
            <person name="Maillard F."/>
            <person name="Morin E."/>
            <person name="Murat C."/>
            <person name="Nolan M."/>
            <person name="Ohm R."/>
            <person name="Pangilinan J."/>
            <person name="Pereira M."/>
            <person name="Perotto S."/>
            <person name="Peter M."/>
            <person name="Riley R."/>
            <person name="Sitrit Y."/>
            <person name="Stielow B."/>
            <person name="Szollosi G."/>
            <person name="Zifcakova L."/>
            <person name="Stursova M."/>
            <person name="Spatafora J.W."/>
            <person name="Tedersoo L."/>
            <person name="Vaario L.-M."/>
            <person name="Yamada A."/>
            <person name="Yan M."/>
            <person name="Wang P."/>
            <person name="Xu J."/>
            <person name="Bruns T."/>
            <person name="Baldrian P."/>
            <person name="Vilgalys R."/>
            <person name="Henrissat B."/>
            <person name="Grigoriev I.V."/>
            <person name="Hibbett D."/>
            <person name="Nagy L.G."/>
            <person name="Martin F.M."/>
        </authorList>
    </citation>
    <scope>NUCLEOTIDE SEQUENCE</scope>
    <source>
        <strain evidence="1">P2</strain>
    </source>
</reference>
<proteinExistence type="predicted"/>
<reference evidence="1" key="2">
    <citation type="journal article" date="2020" name="Nat. Commun.">
        <title>Large-scale genome sequencing of mycorrhizal fungi provides insights into the early evolution of symbiotic traits.</title>
        <authorList>
            <person name="Miyauchi S."/>
            <person name="Kiss E."/>
            <person name="Kuo A."/>
            <person name="Drula E."/>
            <person name="Kohler A."/>
            <person name="Sanchez-Garcia M."/>
            <person name="Morin E."/>
            <person name="Andreopoulos B."/>
            <person name="Barry K.W."/>
            <person name="Bonito G."/>
            <person name="Buee M."/>
            <person name="Carver A."/>
            <person name="Chen C."/>
            <person name="Cichocki N."/>
            <person name="Clum A."/>
            <person name="Culley D."/>
            <person name="Crous P.W."/>
            <person name="Fauchery L."/>
            <person name="Girlanda M."/>
            <person name="Hayes R.D."/>
            <person name="Keri Z."/>
            <person name="LaButti K."/>
            <person name="Lipzen A."/>
            <person name="Lombard V."/>
            <person name="Magnuson J."/>
            <person name="Maillard F."/>
            <person name="Murat C."/>
            <person name="Nolan M."/>
            <person name="Ohm R.A."/>
            <person name="Pangilinan J."/>
            <person name="Pereira M.F."/>
            <person name="Perotto S."/>
            <person name="Peter M."/>
            <person name="Pfister S."/>
            <person name="Riley R."/>
            <person name="Sitrit Y."/>
            <person name="Stielow J.B."/>
            <person name="Szollosi G."/>
            <person name="Zifcakova L."/>
            <person name="Stursova M."/>
            <person name="Spatafora J.W."/>
            <person name="Tedersoo L."/>
            <person name="Vaario L.M."/>
            <person name="Yamada A."/>
            <person name="Yan M."/>
            <person name="Wang P."/>
            <person name="Xu J."/>
            <person name="Bruns T."/>
            <person name="Baldrian P."/>
            <person name="Vilgalys R."/>
            <person name="Dunand C."/>
            <person name="Henrissat B."/>
            <person name="Grigoriev I.V."/>
            <person name="Hibbett D."/>
            <person name="Nagy L.G."/>
            <person name="Martin F.M."/>
        </authorList>
    </citation>
    <scope>NUCLEOTIDE SEQUENCE</scope>
    <source>
        <strain evidence="1">P2</strain>
    </source>
</reference>
<gene>
    <name evidence="1" type="ORF">BDM02DRAFT_1402329</name>
</gene>
<organism evidence="1 2">
    <name type="scientific">Thelephora ganbajun</name>
    <name type="common">Ganba fungus</name>
    <dbReference type="NCBI Taxonomy" id="370292"/>
    <lineage>
        <taxon>Eukaryota</taxon>
        <taxon>Fungi</taxon>
        <taxon>Dikarya</taxon>
        <taxon>Basidiomycota</taxon>
        <taxon>Agaricomycotina</taxon>
        <taxon>Agaricomycetes</taxon>
        <taxon>Thelephorales</taxon>
        <taxon>Thelephoraceae</taxon>
        <taxon>Thelephora</taxon>
    </lineage>
</organism>
<sequence length="249" mass="27983">MRNSLSRTVWDHFRCALCSHKICEPCRHPRILQHRGVRLGIGLLGIFEIPLNNYTGHSYVRHRERIVPACMQKSFPRGSASVSRRQRSHGVCLSVGGLARTLVEPELSSTSISKTYRMDGFRYAGPQPAVVLRALHLRNSNSRLRQRLFQRLPGFENALTWLPASNKEGTKAPETWIAPVHMSFPLDVYAIHTPPGRLNVLTQTQNASLESNPSHLDSTHLISGLSPVRRSRVLLSNINALTTNDVFLL</sequence>
<keyword evidence="2" id="KW-1185">Reference proteome</keyword>
<accession>A0ACB6Z2C1</accession>
<protein>
    <submittedName>
        <fullName evidence="1">Uncharacterized protein</fullName>
    </submittedName>
</protein>